<dbReference type="SUPFAM" id="SSF46894">
    <property type="entry name" value="C-terminal effector domain of the bipartite response regulators"/>
    <property type="match status" value="1"/>
</dbReference>
<dbReference type="InterPro" id="IPR016032">
    <property type="entry name" value="Sig_transdc_resp-reg_C-effctor"/>
</dbReference>
<protein>
    <submittedName>
        <fullName evidence="4">LuxR C-terminal-related transcriptional regulator</fullName>
    </submittedName>
</protein>
<dbReference type="Pfam" id="PF00196">
    <property type="entry name" value="GerE"/>
    <property type="match status" value="1"/>
</dbReference>
<feature type="transmembrane region" description="Helical" evidence="2">
    <location>
        <begin position="167"/>
        <end position="186"/>
    </location>
</feature>
<keyword evidence="5" id="KW-1185">Reference proteome</keyword>
<dbReference type="InterPro" id="IPR000792">
    <property type="entry name" value="Tscrpt_reg_LuxR_C"/>
</dbReference>
<comment type="caution">
    <text evidence="4">The sequence shown here is derived from an EMBL/GenBank/DDBJ whole genome shotgun (WGS) entry which is preliminary data.</text>
</comment>
<feature type="transmembrane region" description="Helical" evidence="2">
    <location>
        <begin position="144"/>
        <end position="161"/>
    </location>
</feature>
<keyword evidence="2" id="KW-0812">Transmembrane</keyword>
<keyword evidence="2" id="KW-1133">Transmembrane helix</keyword>
<feature type="transmembrane region" description="Helical" evidence="2">
    <location>
        <begin position="111"/>
        <end position="132"/>
    </location>
</feature>
<feature type="transmembrane region" description="Helical" evidence="2">
    <location>
        <begin position="86"/>
        <end position="105"/>
    </location>
</feature>
<evidence type="ECO:0000313" key="5">
    <source>
        <dbReference type="Proteomes" id="UP001349994"/>
    </source>
</evidence>
<dbReference type="SMART" id="SM00421">
    <property type="entry name" value="HTH_LUXR"/>
    <property type="match status" value="1"/>
</dbReference>
<proteinExistence type="predicted"/>
<feature type="transmembrane region" description="Helical" evidence="2">
    <location>
        <begin position="355"/>
        <end position="375"/>
    </location>
</feature>
<feature type="transmembrane region" description="Helical" evidence="2">
    <location>
        <begin position="20"/>
        <end position="36"/>
    </location>
</feature>
<dbReference type="PROSITE" id="PS50043">
    <property type="entry name" value="HTH_LUXR_2"/>
    <property type="match status" value="1"/>
</dbReference>
<evidence type="ECO:0000256" key="1">
    <source>
        <dbReference type="ARBA" id="ARBA00023125"/>
    </source>
</evidence>
<dbReference type="EMBL" id="JAYMFF010000011">
    <property type="protein sequence ID" value="MEC4176133.1"/>
    <property type="molecule type" value="Genomic_DNA"/>
</dbReference>
<dbReference type="RefSeq" id="WP_338210273.1">
    <property type="nucleotide sequence ID" value="NZ_JAYMFF010000011.1"/>
</dbReference>
<feature type="transmembrane region" description="Helical" evidence="2">
    <location>
        <begin position="207"/>
        <end position="230"/>
    </location>
</feature>
<dbReference type="CDD" id="cd06170">
    <property type="entry name" value="LuxR_C_like"/>
    <property type="match status" value="1"/>
</dbReference>
<organism evidence="4 5">
    <name type="scientific">Adlercreutzia wanghongyangiae</name>
    <dbReference type="NCBI Taxonomy" id="3111451"/>
    <lineage>
        <taxon>Bacteria</taxon>
        <taxon>Bacillati</taxon>
        <taxon>Actinomycetota</taxon>
        <taxon>Coriobacteriia</taxon>
        <taxon>Eggerthellales</taxon>
        <taxon>Eggerthellaceae</taxon>
        <taxon>Adlercreutzia</taxon>
    </lineage>
</organism>
<name>A0ABU6II71_9ACTN</name>
<dbReference type="InterPro" id="IPR036388">
    <property type="entry name" value="WH-like_DNA-bd_sf"/>
</dbReference>
<feature type="transmembrane region" description="Helical" evidence="2">
    <location>
        <begin position="323"/>
        <end position="343"/>
    </location>
</feature>
<dbReference type="PROSITE" id="PS00622">
    <property type="entry name" value="HTH_LUXR_1"/>
    <property type="match status" value="1"/>
</dbReference>
<dbReference type="Proteomes" id="UP001349994">
    <property type="component" value="Unassembled WGS sequence"/>
</dbReference>
<dbReference type="InterPro" id="IPR039420">
    <property type="entry name" value="WalR-like"/>
</dbReference>
<feature type="transmembrane region" description="Helical" evidence="2">
    <location>
        <begin position="290"/>
        <end position="311"/>
    </location>
</feature>
<feature type="transmembrane region" description="Helical" evidence="2">
    <location>
        <begin position="242"/>
        <end position="259"/>
    </location>
</feature>
<dbReference type="Gene3D" id="1.10.10.10">
    <property type="entry name" value="Winged helix-like DNA-binding domain superfamily/Winged helix DNA-binding domain"/>
    <property type="match status" value="1"/>
</dbReference>
<evidence type="ECO:0000259" key="3">
    <source>
        <dbReference type="PROSITE" id="PS50043"/>
    </source>
</evidence>
<dbReference type="PANTHER" id="PTHR43214">
    <property type="entry name" value="TWO-COMPONENT RESPONSE REGULATOR"/>
    <property type="match status" value="1"/>
</dbReference>
<evidence type="ECO:0000256" key="2">
    <source>
        <dbReference type="SAM" id="Phobius"/>
    </source>
</evidence>
<keyword evidence="1" id="KW-0238">DNA-binding</keyword>
<dbReference type="PRINTS" id="PR00038">
    <property type="entry name" value="HTHLUXR"/>
</dbReference>
<sequence length="476" mass="51375">MAEEANEGGHDVRGDRESRVFAAMFAIGLGLCWASQEMVVLCVSRSLGTPDIPTSTYLTLRPLVVAVGLLFAMIGPRGNMFLRRGALYAVASVGLIGVFVFALFIQVPFLMLAGFSLFVVAAAIVMICWLKVLSGSSENAGRRAIVVTAAISTAGTLLWTLDGTVLVLLAAIMFSASASILIAASAQPPAADSSDAADAKPLELVPWRWAAVVGAGVLMTSFGFLQFTVYHYSHIDNTPHEFFAHALALLMLLLVLYAARDREPAIGSKLAVTAMLFAFVFMSVYRDFAWFPTVLVEAAEGMFELVICYALMDFVRRNGLSAWRVFGWNTVFTGAAQALGSGLSVVEHLFFSSDAYSVLGLLLVSLLIVTAIWLLNDKTIAGFLWGDAPVSGKNAAAGERSFDEKAAAVSEAYRLTARECEVMLLFAKGRSSSFIAESFCVSTNTVRSHIVHLYAKCDVHSRQELISLIDNWQPES</sequence>
<keyword evidence="2" id="KW-0472">Membrane</keyword>
<gene>
    <name evidence="4" type="ORF">VIN30_06705</name>
</gene>
<accession>A0ABU6II71</accession>
<reference evidence="4 5" key="1">
    <citation type="submission" date="2024-01" db="EMBL/GenBank/DDBJ databases">
        <title>novel species in genus Adlercreutzia.</title>
        <authorList>
            <person name="Liu X."/>
        </authorList>
    </citation>
    <scope>NUCLEOTIDE SEQUENCE [LARGE SCALE GENOMIC DNA]</scope>
    <source>
        <strain evidence="4 5">R7</strain>
    </source>
</reference>
<feature type="domain" description="HTH luxR-type" evidence="3">
    <location>
        <begin position="408"/>
        <end position="473"/>
    </location>
</feature>
<evidence type="ECO:0000313" key="4">
    <source>
        <dbReference type="EMBL" id="MEC4176133.1"/>
    </source>
</evidence>
<feature type="transmembrane region" description="Helical" evidence="2">
    <location>
        <begin position="56"/>
        <end position="74"/>
    </location>
</feature>
<feature type="transmembrane region" description="Helical" evidence="2">
    <location>
        <begin position="266"/>
        <end position="284"/>
    </location>
</feature>